<gene>
    <name evidence="1" type="ORF">LX15_002863</name>
</gene>
<dbReference type="EMBL" id="JAMTCP010000014">
    <property type="protein sequence ID" value="MCP2259162.1"/>
    <property type="molecule type" value="Genomic_DNA"/>
</dbReference>
<keyword evidence="2" id="KW-1185">Reference proteome</keyword>
<dbReference type="Proteomes" id="UP001205311">
    <property type="component" value="Unassembled WGS sequence"/>
</dbReference>
<accession>A0ABT1HUJ7</accession>
<reference evidence="1 2" key="1">
    <citation type="submission" date="2022-06" db="EMBL/GenBank/DDBJ databases">
        <title>Genomic Encyclopedia of Archaeal and Bacterial Type Strains, Phase II (KMG-II): from individual species to whole genera.</title>
        <authorList>
            <person name="Goeker M."/>
        </authorList>
    </citation>
    <scope>NUCLEOTIDE SEQUENCE [LARGE SCALE GENOMIC DNA]</scope>
    <source>
        <strain evidence="1 2">DSM 40477</strain>
    </source>
</reference>
<sequence length="113" mass="12614">MDKSLWGEQTCYWINDNLRVLLAPDTVQGHGLAVVWAKNKDKPESERTTVNGHPALRTDKLSMSCGLWVGVSDTQVLSVDVIVRRDVRPEYKDRCMFAEKVAGMVLSNLPAAN</sequence>
<evidence type="ECO:0000313" key="2">
    <source>
        <dbReference type="Proteomes" id="UP001205311"/>
    </source>
</evidence>
<dbReference type="InterPro" id="IPR024520">
    <property type="entry name" value="DUF3558"/>
</dbReference>
<organism evidence="1 2">
    <name type="scientific">Streptoalloteichus tenebrarius (strain ATCC 17920 / DSM 40477 / JCM 4838 / CBS 697.72 / NBRC 16177 / NCIMB 11028 / NRRL B-12390 / A12253. 1 / ISP 5477)</name>
    <name type="common">Streptomyces tenebrarius</name>
    <dbReference type="NCBI Taxonomy" id="1933"/>
    <lineage>
        <taxon>Bacteria</taxon>
        <taxon>Bacillati</taxon>
        <taxon>Actinomycetota</taxon>
        <taxon>Actinomycetes</taxon>
        <taxon>Pseudonocardiales</taxon>
        <taxon>Pseudonocardiaceae</taxon>
        <taxon>Streptoalloteichus</taxon>
    </lineage>
</organism>
<dbReference type="Pfam" id="PF12079">
    <property type="entry name" value="DUF3558"/>
    <property type="match status" value="1"/>
</dbReference>
<comment type="caution">
    <text evidence="1">The sequence shown here is derived from an EMBL/GenBank/DDBJ whole genome shotgun (WGS) entry which is preliminary data.</text>
</comment>
<protein>
    <submittedName>
        <fullName evidence="1">Uncharacterized protein</fullName>
    </submittedName>
</protein>
<proteinExistence type="predicted"/>
<name>A0ABT1HUJ7_STRSD</name>
<evidence type="ECO:0000313" key="1">
    <source>
        <dbReference type="EMBL" id="MCP2259162.1"/>
    </source>
</evidence>